<feature type="signal peptide" evidence="1">
    <location>
        <begin position="1"/>
        <end position="27"/>
    </location>
</feature>
<evidence type="ECO:0000313" key="2">
    <source>
        <dbReference type="EMBL" id="KAK9904590.1"/>
    </source>
</evidence>
<keyword evidence="3" id="KW-1185">Reference proteome</keyword>
<organism evidence="2 3">
    <name type="scientific">Rubus argutus</name>
    <name type="common">Southern blackberry</name>
    <dbReference type="NCBI Taxonomy" id="59490"/>
    <lineage>
        <taxon>Eukaryota</taxon>
        <taxon>Viridiplantae</taxon>
        <taxon>Streptophyta</taxon>
        <taxon>Embryophyta</taxon>
        <taxon>Tracheophyta</taxon>
        <taxon>Spermatophyta</taxon>
        <taxon>Magnoliopsida</taxon>
        <taxon>eudicotyledons</taxon>
        <taxon>Gunneridae</taxon>
        <taxon>Pentapetalae</taxon>
        <taxon>rosids</taxon>
        <taxon>fabids</taxon>
        <taxon>Rosales</taxon>
        <taxon>Rosaceae</taxon>
        <taxon>Rosoideae</taxon>
        <taxon>Rosoideae incertae sedis</taxon>
        <taxon>Rubus</taxon>
    </lineage>
</organism>
<dbReference type="EMBL" id="JBEDUW010000184">
    <property type="protein sequence ID" value="KAK9904590.1"/>
    <property type="molecule type" value="Genomic_DNA"/>
</dbReference>
<dbReference type="AlphaFoldDB" id="A0AAW1VKG9"/>
<name>A0AAW1VKG9_RUBAR</name>
<reference evidence="2 3" key="1">
    <citation type="journal article" date="2023" name="G3 (Bethesda)">
        <title>A chromosome-length genome assembly and annotation of blackberry (Rubus argutus, cv. 'Hillquist').</title>
        <authorList>
            <person name="Bruna T."/>
            <person name="Aryal R."/>
            <person name="Dudchenko O."/>
            <person name="Sargent D.J."/>
            <person name="Mead D."/>
            <person name="Buti M."/>
            <person name="Cavallini A."/>
            <person name="Hytonen T."/>
            <person name="Andres J."/>
            <person name="Pham M."/>
            <person name="Weisz D."/>
            <person name="Mascagni F."/>
            <person name="Usai G."/>
            <person name="Natali L."/>
            <person name="Bassil N."/>
            <person name="Fernandez G.E."/>
            <person name="Lomsadze A."/>
            <person name="Armour M."/>
            <person name="Olukolu B."/>
            <person name="Poorten T."/>
            <person name="Britton C."/>
            <person name="Davik J."/>
            <person name="Ashrafi H."/>
            <person name="Aiden E.L."/>
            <person name="Borodovsky M."/>
            <person name="Worthington M."/>
        </authorList>
    </citation>
    <scope>NUCLEOTIDE SEQUENCE [LARGE SCALE GENOMIC DNA]</scope>
    <source>
        <strain evidence="2">PI 553951</strain>
    </source>
</reference>
<accession>A0AAW1VKG9</accession>
<evidence type="ECO:0000313" key="3">
    <source>
        <dbReference type="Proteomes" id="UP001457282"/>
    </source>
</evidence>
<comment type="caution">
    <text evidence="2">The sequence shown here is derived from an EMBL/GenBank/DDBJ whole genome shotgun (WGS) entry which is preliminary data.</text>
</comment>
<protein>
    <submittedName>
        <fullName evidence="2">Uncharacterized protein</fullName>
    </submittedName>
</protein>
<sequence length="102" mass="11794">MVTAKSINMQLALFCIIVLTLTECNESKNVYGASSNNKINVVDNLRVRDDDEHVKDYRRPNVDDITFCDQEGTKLEPFYCCSRRGRPFDCFPKEIDCNRYCA</sequence>
<keyword evidence="1" id="KW-0732">Signal</keyword>
<proteinExistence type="predicted"/>
<dbReference type="Proteomes" id="UP001457282">
    <property type="component" value="Unassembled WGS sequence"/>
</dbReference>
<gene>
    <name evidence="2" type="ORF">M0R45_000555</name>
</gene>
<evidence type="ECO:0000256" key="1">
    <source>
        <dbReference type="SAM" id="SignalP"/>
    </source>
</evidence>
<feature type="chain" id="PRO_5044013586" evidence="1">
    <location>
        <begin position="28"/>
        <end position="102"/>
    </location>
</feature>